<dbReference type="SMART" id="SM00382">
    <property type="entry name" value="AAA"/>
    <property type="match status" value="1"/>
</dbReference>
<keyword evidence="5" id="KW-0378">Hydrolase</keyword>
<dbReference type="GO" id="GO:0016020">
    <property type="term" value="C:membrane"/>
    <property type="evidence" value="ECO:0007669"/>
    <property type="project" value="UniProtKB-SubCell"/>
</dbReference>
<keyword evidence="6 10" id="KW-0067">ATP-binding</keyword>
<comment type="caution">
    <text evidence="13">The sequence shown here is derived from an EMBL/GenBank/DDBJ whole genome shotgun (WGS) entry which is preliminary data.</text>
</comment>
<dbReference type="RefSeq" id="WP_189411167.1">
    <property type="nucleotide sequence ID" value="NZ_BMYJ01000004.1"/>
</dbReference>
<protein>
    <recommendedName>
        <fullName evidence="15">AAA family ATPase</fullName>
    </recommendedName>
</protein>
<feature type="domain" description="AAA+ ATPase" evidence="11">
    <location>
        <begin position="220"/>
        <end position="348"/>
    </location>
</feature>
<proteinExistence type="inferred from homology"/>
<dbReference type="Pfam" id="PF25426">
    <property type="entry name" value="AAA_lid_BCS1"/>
    <property type="match status" value="1"/>
</dbReference>
<reference evidence="13" key="1">
    <citation type="journal article" date="2014" name="Int. J. Syst. Evol. Microbiol.">
        <title>Complete genome sequence of Corynebacterium casei LMG S-19264T (=DSM 44701T), isolated from a smear-ripened cheese.</title>
        <authorList>
            <consortium name="US DOE Joint Genome Institute (JGI-PGF)"/>
            <person name="Walter F."/>
            <person name="Albersmeier A."/>
            <person name="Kalinowski J."/>
            <person name="Ruckert C."/>
        </authorList>
    </citation>
    <scope>NUCLEOTIDE SEQUENCE</scope>
    <source>
        <strain evidence="13">KCTC 23310</strain>
    </source>
</reference>
<keyword evidence="14" id="KW-1185">Reference proteome</keyword>
<dbReference type="SMART" id="SM01024">
    <property type="entry name" value="BCS1_N"/>
    <property type="match status" value="1"/>
</dbReference>
<keyword evidence="8" id="KW-0472">Membrane</keyword>
<dbReference type="SUPFAM" id="SSF52540">
    <property type="entry name" value="P-loop containing nucleoside triphosphate hydrolases"/>
    <property type="match status" value="1"/>
</dbReference>
<evidence type="ECO:0000313" key="13">
    <source>
        <dbReference type="EMBL" id="GHC54386.1"/>
    </source>
</evidence>
<sequence>MFDQIALYLTQATASDFFAGGLVLGCLGLFLRSAQLGLLAAQRLLARRCIARLTVDNRSHAYRQIYAWLENSRVLAHVRQVRVTDLRDGRGPRFGPEPGTHWFRLGGVICRFERAISDRRQVGQGQSSRMEETLTLSILGGGLATIHQWLDQGAHLLANAEAKGPEVYVLDDGYWESLGHVSGRPLASVITEDDRLDLLASDLRHFLASEDWYLQRGVPWRRGYLLYGPPGTGKSSAIRALASELRLAVASIDLGRPGLTDDGLVRAFNQAPQRALITLEDVDALFRQREVGAKAAGISFSGLLNAIDGVGAQEGRALIMTTNHIERLDPALIRPGRADLHVELGRVGAVAAGRLFARFFPNDPQMAESFVRRLGAARFTPAELQGWLLANAHDPAQAAQAEGLLQRALLAAA</sequence>
<dbReference type="Proteomes" id="UP000638981">
    <property type="component" value="Unassembled WGS sequence"/>
</dbReference>
<evidence type="ECO:0000313" key="14">
    <source>
        <dbReference type="Proteomes" id="UP000638981"/>
    </source>
</evidence>
<keyword evidence="7" id="KW-1133">Transmembrane helix</keyword>
<accession>A0A918TNQ3</accession>
<dbReference type="Gene3D" id="3.40.50.300">
    <property type="entry name" value="P-loop containing nucleotide triphosphate hydrolases"/>
    <property type="match status" value="1"/>
</dbReference>
<evidence type="ECO:0000256" key="3">
    <source>
        <dbReference type="ARBA" id="ARBA00022692"/>
    </source>
</evidence>
<dbReference type="EMBL" id="BMYJ01000004">
    <property type="protein sequence ID" value="GHC54386.1"/>
    <property type="molecule type" value="Genomic_DNA"/>
</dbReference>
<dbReference type="InterPro" id="IPR003593">
    <property type="entry name" value="AAA+_ATPase"/>
</dbReference>
<evidence type="ECO:0000256" key="10">
    <source>
        <dbReference type="RuleBase" id="RU003651"/>
    </source>
</evidence>
<keyword evidence="3" id="KW-0812">Transmembrane</keyword>
<dbReference type="GO" id="GO:0016887">
    <property type="term" value="F:ATP hydrolysis activity"/>
    <property type="evidence" value="ECO:0007669"/>
    <property type="project" value="InterPro"/>
</dbReference>
<dbReference type="InterPro" id="IPR050747">
    <property type="entry name" value="Mitochondrial_chaperone_BCS1"/>
</dbReference>
<evidence type="ECO:0000259" key="12">
    <source>
        <dbReference type="SMART" id="SM01024"/>
    </source>
</evidence>
<dbReference type="GO" id="GO:0005524">
    <property type="term" value="F:ATP binding"/>
    <property type="evidence" value="ECO:0007669"/>
    <property type="project" value="UniProtKB-KW"/>
</dbReference>
<evidence type="ECO:0000256" key="8">
    <source>
        <dbReference type="ARBA" id="ARBA00023136"/>
    </source>
</evidence>
<dbReference type="AlphaFoldDB" id="A0A918TNQ3"/>
<dbReference type="Pfam" id="PF00004">
    <property type="entry name" value="AAA"/>
    <property type="match status" value="1"/>
</dbReference>
<reference evidence="13" key="2">
    <citation type="submission" date="2020-09" db="EMBL/GenBank/DDBJ databases">
        <authorList>
            <person name="Sun Q."/>
            <person name="Kim S."/>
        </authorList>
    </citation>
    <scope>NUCLEOTIDE SEQUENCE</scope>
    <source>
        <strain evidence="13">KCTC 23310</strain>
    </source>
</reference>
<dbReference type="InterPro" id="IPR003959">
    <property type="entry name" value="ATPase_AAA_core"/>
</dbReference>
<comment type="similarity">
    <text evidence="2">Belongs to the AAA ATPase family. BCS1 subfamily.</text>
</comment>
<dbReference type="InterPro" id="IPR003960">
    <property type="entry name" value="ATPase_AAA_CS"/>
</dbReference>
<evidence type="ECO:0008006" key="15">
    <source>
        <dbReference type="Google" id="ProtNLM"/>
    </source>
</evidence>
<evidence type="ECO:0000256" key="2">
    <source>
        <dbReference type="ARBA" id="ARBA00007448"/>
    </source>
</evidence>
<evidence type="ECO:0000256" key="7">
    <source>
        <dbReference type="ARBA" id="ARBA00022989"/>
    </source>
</evidence>
<dbReference type="InterPro" id="IPR014851">
    <property type="entry name" value="BCS1_N"/>
</dbReference>
<organism evidence="13 14">
    <name type="scientific">Neogemmobacter tilapiae</name>
    <dbReference type="NCBI Taxonomy" id="875041"/>
    <lineage>
        <taxon>Bacteria</taxon>
        <taxon>Pseudomonadati</taxon>
        <taxon>Pseudomonadota</taxon>
        <taxon>Alphaproteobacteria</taxon>
        <taxon>Rhodobacterales</taxon>
        <taxon>Paracoccaceae</taxon>
        <taxon>Neogemmobacter</taxon>
    </lineage>
</organism>
<evidence type="ECO:0000256" key="6">
    <source>
        <dbReference type="ARBA" id="ARBA00022840"/>
    </source>
</evidence>
<evidence type="ECO:0000256" key="9">
    <source>
        <dbReference type="ARBA" id="ARBA00048778"/>
    </source>
</evidence>
<feature type="domain" description="BCS1 N-terminal" evidence="12">
    <location>
        <begin position="22"/>
        <end position="189"/>
    </location>
</feature>
<dbReference type="InterPro" id="IPR057495">
    <property type="entry name" value="AAA_lid_BCS1"/>
</dbReference>
<name>A0A918TNQ3_9RHOB</name>
<dbReference type="PANTHER" id="PTHR23070">
    <property type="entry name" value="BCS1 AAA-TYPE ATPASE"/>
    <property type="match status" value="1"/>
</dbReference>
<comment type="subcellular location">
    <subcellularLocation>
        <location evidence="1">Membrane</location>
        <topology evidence="1">Single-pass membrane protein</topology>
    </subcellularLocation>
</comment>
<evidence type="ECO:0000256" key="5">
    <source>
        <dbReference type="ARBA" id="ARBA00022801"/>
    </source>
</evidence>
<dbReference type="PROSITE" id="PS00674">
    <property type="entry name" value="AAA"/>
    <property type="match status" value="1"/>
</dbReference>
<gene>
    <name evidence="13" type="ORF">GCM10007315_16610</name>
</gene>
<dbReference type="Pfam" id="PF08740">
    <property type="entry name" value="BCS1_N"/>
    <property type="match status" value="1"/>
</dbReference>
<keyword evidence="4 10" id="KW-0547">Nucleotide-binding</keyword>
<comment type="catalytic activity">
    <reaction evidence="9">
        <text>ATP + H2O = ADP + phosphate + H(+)</text>
        <dbReference type="Rhea" id="RHEA:13065"/>
        <dbReference type="ChEBI" id="CHEBI:15377"/>
        <dbReference type="ChEBI" id="CHEBI:15378"/>
        <dbReference type="ChEBI" id="CHEBI:30616"/>
        <dbReference type="ChEBI" id="CHEBI:43474"/>
        <dbReference type="ChEBI" id="CHEBI:456216"/>
    </reaction>
    <physiologicalReaction direction="left-to-right" evidence="9">
        <dbReference type="Rhea" id="RHEA:13066"/>
    </physiologicalReaction>
</comment>
<evidence type="ECO:0000256" key="4">
    <source>
        <dbReference type="ARBA" id="ARBA00022741"/>
    </source>
</evidence>
<evidence type="ECO:0000259" key="11">
    <source>
        <dbReference type="SMART" id="SM00382"/>
    </source>
</evidence>
<dbReference type="InterPro" id="IPR027417">
    <property type="entry name" value="P-loop_NTPase"/>
</dbReference>
<evidence type="ECO:0000256" key="1">
    <source>
        <dbReference type="ARBA" id="ARBA00004167"/>
    </source>
</evidence>